<organism evidence="2 3">
    <name type="scientific">Buttiauxella ferragutiae ATCC 51602</name>
    <dbReference type="NCBI Taxonomy" id="1354252"/>
    <lineage>
        <taxon>Bacteria</taxon>
        <taxon>Pseudomonadati</taxon>
        <taxon>Pseudomonadota</taxon>
        <taxon>Gammaproteobacteria</taxon>
        <taxon>Enterobacterales</taxon>
        <taxon>Enterobacteriaceae</taxon>
        <taxon>Buttiauxella</taxon>
    </lineage>
</organism>
<keyword evidence="1" id="KW-1133">Transmembrane helix</keyword>
<gene>
    <name evidence="2" type="ORF">M976_01015</name>
</gene>
<protein>
    <recommendedName>
        <fullName evidence="4">Bacterial Pleckstrin homology domain-containing protein</fullName>
    </recommendedName>
</protein>
<keyword evidence="3" id="KW-1185">Reference proteome</keyword>
<comment type="caution">
    <text evidence="2">The sequence shown here is derived from an EMBL/GenBank/DDBJ whole genome shotgun (WGS) entry which is preliminary data.</text>
</comment>
<dbReference type="RefSeq" id="WP_064542544.1">
    <property type="nucleotide sequence ID" value="NZ_LXEQ01000019.1"/>
</dbReference>
<proteinExistence type="predicted"/>
<feature type="transmembrane region" description="Helical" evidence="1">
    <location>
        <begin position="24"/>
        <end position="42"/>
    </location>
</feature>
<evidence type="ECO:0000313" key="2">
    <source>
        <dbReference type="EMBL" id="OAT30240.1"/>
    </source>
</evidence>
<reference evidence="2 3" key="1">
    <citation type="submission" date="2016-04" db="EMBL/GenBank/DDBJ databases">
        <title>ATOL: Assembling a taxonomically balanced genome-scale reconstruction of the evolutionary history of the Enterobacteriaceae.</title>
        <authorList>
            <person name="Plunkett G.III."/>
            <person name="Neeno-Eckwall E.C."/>
            <person name="Glasner J.D."/>
            <person name="Perna N.T."/>
        </authorList>
    </citation>
    <scope>NUCLEOTIDE SEQUENCE [LARGE SCALE GENOMIC DNA]</scope>
    <source>
        <strain evidence="2 3">ATCC 51602</strain>
    </source>
</reference>
<feature type="transmembrane region" description="Helical" evidence="1">
    <location>
        <begin position="54"/>
        <end position="75"/>
    </location>
</feature>
<evidence type="ECO:0000313" key="3">
    <source>
        <dbReference type="Proteomes" id="UP000078407"/>
    </source>
</evidence>
<sequence length="184" mass="20883">MKENPNEFIRRCAFHQNISSQQTGFIFLLILPLMGFSGIMQIPPSPSNSLEENIISILLILLVLLTLAGIIYAYIQAGKAAKLERMKIAEAGQDGFYIDIYKEGLTFNLYDAQYRLFDLKQTFVAWEDFSRIGHHKGKGIGNRFLAINFSNTTVIILEQNMHVDDFNMIKNLSLIHVPDESLAI</sequence>
<evidence type="ECO:0008006" key="4">
    <source>
        <dbReference type="Google" id="ProtNLM"/>
    </source>
</evidence>
<accession>A0ABX2WBS9</accession>
<evidence type="ECO:0000256" key="1">
    <source>
        <dbReference type="SAM" id="Phobius"/>
    </source>
</evidence>
<dbReference type="Proteomes" id="UP000078407">
    <property type="component" value="Unassembled WGS sequence"/>
</dbReference>
<keyword evidence="1" id="KW-0812">Transmembrane</keyword>
<keyword evidence="1" id="KW-0472">Membrane</keyword>
<name>A0ABX2WBS9_9ENTR</name>
<dbReference type="EMBL" id="LXEQ01000019">
    <property type="protein sequence ID" value="OAT30240.1"/>
    <property type="molecule type" value="Genomic_DNA"/>
</dbReference>